<name>A0A395J7Y3_9HELO</name>
<proteinExistence type="predicted"/>
<dbReference type="InterPro" id="IPR021109">
    <property type="entry name" value="Peptidase_aspartic_dom_sf"/>
</dbReference>
<evidence type="ECO:0000313" key="3">
    <source>
        <dbReference type="Proteomes" id="UP000249056"/>
    </source>
</evidence>
<organism evidence="2 3">
    <name type="scientific">Monilinia fructigena</name>
    <dbReference type="NCBI Taxonomy" id="38457"/>
    <lineage>
        <taxon>Eukaryota</taxon>
        <taxon>Fungi</taxon>
        <taxon>Dikarya</taxon>
        <taxon>Ascomycota</taxon>
        <taxon>Pezizomycotina</taxon>
        <taxon>Leotiomycetes</taxon>
        <taxon>Helotiales</taxon>
        <taxon>Sclerotiniaceae</taxon>
        <taxon>Monilinia</taxon>
    </lineage>
</organism>
<accession>A0A395J7Y3</accession>
<protein>
    <submittedName>
        <fullName evidence="2">Uncharacterized protein</fullName>
    </submittedName>
</protein>
<evidence type="ECO:0000313" key="2">
    <source>
        <dbReference type="EMBL" id="RAL66809.1"/>
    </source>
</evidence>
<keyword evidence="3" id="KW-1185">Reference proteome</keyword>
<dbReference type="OrthoDB" id="4074350at2759"/>
<dbReference type="Proteomes" id="UP000249056">
    <property type="component" value="Unassembled WGS sequence"/>
</dbReference>
<reference evidence="2 3" key="1">
    <citation type="submission" date="2018-06" db="EMBL/GenBank/DDBJ databases">
        <title>Genome Sequence of the Brown Rot Fungal Pathogen Monilinia fructigena.</title>
        <authorList>
            <person name="Landi L."/>
            <person name="De Miccolis Angelini R.M."/>
            <person name="Pollastro S."/>
            <person name="Abate D."/>
            <person name="Faretra F."/>
            <person name="Romanazzi G."/>
        </authorList>
    </citation>
    <scope>NUCLEOTIDE SEQUENCE [LARGE SCALE GENOMIC DNA]</scope>
    <source>
        <strain evidence="2 3">Mfrg269</strain>
    </source>
</reference>
<gene>
    <name evidence="2" type="ORF">DID88_007592</name>
</gene>
<feature type="compositionally biased region" description="Low complexity" evidence="1">
    <location>
        <begin position="385"/>
        <end position="395"/>
    </location>
</feature>
<comment type="caution">
    <text evidence="2">The sequence shown here is derived from an EMBL/GenBank/DDBJ whole genome shotgun (WGS) entry which is preliminary data.</text>
</comment>
<feature type="compositionally biased region" description="Low complexity" evidence="1">
    <location>
        <begin position="410"/>
        <end position="420"/>
    </location>
</feature>
<evidence type="ECO:0000256" key="1">
    <source>
        <dbReference type="SAM" id="MobiDB-lite"/>
    </source>
</evidence>
<dbReference type="EMBL" id="QKRW01000005">
    <property type="protein sequence ID" value="RAL66809.1"/>
    <property type="molecule type" value="Genomic_DNA"/>
</dbReference>
<sequence length="502" mass="56482">MVNITLPYAAFDWWAEYPLVQNATRYFPLKRASDSSQITLGRVFLQEAYLIADYERSQFSIHQRNWSTFYPTSNPTTILPLDTQPPKSSTSKSKLSNFSHRSHCPHNSCFSGFDPLPHNTHPPTRSPTEKGSWAVKHYFHIRIYLPKPLEKGIVPLCSIFSYTSSFYLPQRKIGQKIKTRLQCPFRTKLFDKGTNSVLLTPSNRSLASLNIGKALGSPNPTLNPQYNISGVSITRNPSHNNVTDTILNKNHNLIPTEPKPAFHLASLSTRRKERKKKRKEKEQEVYELSGGSDALCWAEMDEMDEELEEMEIDSRPSSPALSALSFASDAALIKSVSENPKPWVDADRDIRGSGSILHLGLNRDSGLERINRMDREAEAYRERSGGNNDSGEGNDTVTTNNSRGRESHFTNTTTGFDTPTESGTGTWEFERYLNASKMPWAQRGSGLRVVLEPPPPVAVAAIQSLREGPQMPEKRVEIVRDSMRSLGQNRESERGIIGERCI</sequence>
<dbReference type="Gene3D" id="2.40.70.10">
    <property type="entry name" value="Acid Proteases"/>
    <property type="match status" value="1"/>
</dbReference>
<dbReference type="AlphaFoldDB" id="A0A395J7Y3"/>
<feature type="region of interest" description="Disordered" evidence="1">
    <location>
        <begin position="378"/>
        <end position="423"/>
    </location>
</feature>